<gene>
    <name evidence="4" type="ORF">DRJ04_05680</name>
</gene>
<evidence type="ECO:0000256" key="2">
    <source>
        <dbReference type="SAM" id="SignalP"/>
    </source>
</evidence>
<dbReference type="Proteomes" id="UP000280417">
    <property type="component" value="Unassembled WGS sequence"/>
</dbReference>
<dbReference type="EMBL" id="QMQA01000144">
    <property type="protein sequence ID" value="RLE12722.1"/>
    <property type="molecule type" value="Genomic_DNA"/>
</dbReference>
<sequence>MRKLLLLATIFIVAIMTTDGFAAQGREKITVTSNQQSIDYAKGTLIYEGNVRINWKDYIIEANKVEVYLTPDKTLEKIIATGEVKMNQETKVQASCQKATYLARDRILILEEEVEYQDEIGNTLQAQKVTIWTLEEKLQAEGNPVKANYILEEEEIGPPGGESK</sequence>
<feature type="chain" id="PRO_5024870190" description="Organic solvent tolerance-like N-terminal domain-containing protein" evidence="2">
    <location>
        <begin position="23"/>
        <end position="164"/>
    </location>
</feature>
<evidence type="ECO:0000313" key="4">
    <source>
        <dbReference type="EMBL" id="RLE12722.1"/>
    </source>
</evidence>
<dbReference type="GO" id="GO:0015920">
    <property type="term" value="P:lipopolysaccharide transport"/>
    <property type="evidence" value="ECO:0007669"/>
    <property type="project" value="TreeGrafter"/>
</dbReference>
<comment type="caution">
    <text evidence="4">The sequence shown here is derived from an EMBL/GenBank/DDBJ whole genome shotgun (WGS) entry which is preliminary data.</text>
</comment>
<dbReference type="PANTHER" id="PTHR36504">
    <property type="entry name" value="LIPOPOLYSACCHARIDE EXPORT SYSTEM PROTEIN LPTA"/>
    <property type="match status" value="1"/>
</dbReference>
<keyword evidence="1 2" id="KW-0732">Signal</keyword>
<organism evidence="4 5">
    <name type="scientific">Aerophobetes bacterium</name>
    <dbReference type="NCBI Taxonomy" id="2030807"/>
    <lineage>
        <taxon>Bacteria</taxon>
        <taxon>Candidatus Aerophobota</taxon>
    </lineage>
</organism>
<dbReference type="Gene3D" id="2.60.450.10">
    <property type="entry name" value="Lipopolysaccharide (LPS) transport protein A like domain"/>
    <property type="match status" value="1"/>
</dbReference>
<feature type="domain" description="Organic solvent tolerance-like N-terminal" evidence="3">
    <location>
        <begin position="31"/>
        <end position="133"/>
    </location>
</feature>
<protein>
    <recommendedName>
        <fullName evidence="3">Organic solvent tolerance-like N-terminal domain-containing protein</fullName>
    </recommendedName>
</protein>
<evidence type="ECO:0000313" key="5">
    <source>
        <dbReference type="Proteomes" id="UP000280417"/>
    </source>
</evidence>
<proteinExistence type="predicted"/>
<accession>A0A662DEZ8</accession>
<dbReference type="GO" id="GO:0009279">
    <property type="term" value="C:cell outer membrane"/>
    <property type="evidence" value="ECO:0007669"/>
    <property type="project" value="TreeGrafter"/>
</dbReference>
<name>A0A662DEZ8_UNCAE</name>
<dbReference type="GO" id="GO:0030288">
    <property type="term" value="C:outer membrane-bounded periplasmic space"/>
    <property type="evidence" value="ECO:0007669"/>
    <property type="project" value="TreeGrafter"/>
</dbReference>
<dbReference type="Pfam" id="PF03968">
    <property type="entry name" value="LptD_N"/>
    <property type="match status" value="1"/>
</dbReference>
<evidence type="ECO:0000259" key="3">
    <source>
        <dbReference type="Pfam" id="PF03968"/>
    </source>
</evidence>
<dbReference type="InterPro" id="IPR005653">
    <property type="entry name" value="OstA-like_N"/>
</dbReference>
<dbReference type="AlphaFoldDB" id="A0A662DEZ8"/>
<evidence type="ECO:0000256" key="1">
    <source>
        <dbReference type="ARBA" id="ARBA00022729"/>
    </source>
</evidence>
<dbReference type="GO" id="GO:0017089">
    <property type="term" value="F:glycolipid transfer activity"/>
    <property type="evidence" value="ECO:0007669"/>
    <property type="project" value="TreeGrafter"/>
</dbReference>
<dbReference type="PANTHER" id="PTHR36504:SF1">
    <property type="entry name" value="LIPOPOLYSACCHARIDE EXPORT SYSTEM PROTEIN LPTA"/>
    <property type="match status" value="1"/>
</dbReference>
<reference evidence="4 5" key="1">
    <citation type="submission" date="2018-06" db="EMBL/GenBank/DDBJ databases">
        <title>Extensive metabolic versatility and redundancy in microbially diverse, dynamic hydrothermal sediments.</title>
        <authorList>
            <person name="Dombrowski N."/>
            <person name="Teske A."/>
            <person name="Baker B.J."/>
        </authorList>
    </citation>
    <scope>NUCLEOTIDE SEQUENCE [LARGE SCALE GENOMIC DNA]</scope>
    <source>
        <strain evidence="4">B3_G15</strain>
    </source>
</reference>
<feature type="signal peptide" evidence="2">
    <location>
        <begin position="1"/>
        <end position="22"/>
    </location>
</feature>
<dbReference type="InterPro" id="IPR052037">
    <property type="entry name" value="LPS_export_LptA"/>
</dbReference>